<feature type="domain" description="PB1-like" evidence="2">
    <location>
        <begin position="6"/>
        <end position="93"/>
    </location>
</feature>
<organism evidence="3">
    <name type="scientific">Tanacetum cinerariifolium</name>
    <name type="common">Dalmatian daisy</name>
    <name type="synonym">Chrysanthemum cinerariifolium</name>
    <dbReference type="NCBI Taxonomy" id="118510"/>
    <lineage>
        <taxon>Eukaryota</taxon>
        <taxon>Viridiplantae</taxon>
        <taxon>Streptophyta</taxon>
        <taxon>Embryophyta</taxon>
        <taxon>Tracheophyta</taxon>
        <taxon>Spermatophyta</taxon>
        <taxon>Magnoliopsida</taxon>
        <taxon>eudicotyledons</taxon>
        <taxon>Gunneridae</taxon>
        <taxon>Pentapetalae</taxon>
        <taxon>asterids</taxon>
        <taxon>campanulids</taxon>
        <taxon>Asterales</taxon>
        <taxon>Asteraceae</taxon>
        <taxon>Asteroideae</taxon>
        <taxon>Anthemideae</taxon>
        <taxon>Anthemidinae</taxon>
        <taxon>Tanacetum</taxon>
    </lineage>
</organism>
<comment type="caution">
    <text evidence="3">The sequence shown here is derived from an EMBL/GenBank/DDBJ whole genome shotgun (WGS) entry which is preliminary data.</text>
</comment>
<feature type="compositionally biased region" description="Gly residues" evidence="1">
    <location>
        <begin position="294"/>
        <end position="366"/>
    </location>
</feature>
<proteinExistence type="predicted"/>
<evidence type="ECO:0000259" key="2">
    <source>
        <dbReference type="Pfam" id="PF26130"/>
    </source>
</evidence>
<dbReference type="Pfam" id="PF26130">
    <property type="entry name" value="PB1-like"/>
    <property type="match status" value="1"/>
</dbReference>
<evidence type="ECO:0000313" key="3">
    <source>
        <dbReference type="EMBL" id="GFA15926.1"/>
    </source>
</evidence>
<dbReference type="PANTHER" id="PTHR31973:SF187">
    <property type="entry name" value="MUTATOR TRANSPOSASE MUDRA PROTEIN"/>
    <property type="match status" value="1"/>
</dbReference>
<gene>
    <name evidence="3" type="ORF">Tci_587898</name>
</gene>
<dbReference type="AlphaFoldDB" id="A0A699J6T3"/>
<feature type="compositionally biased region" description="Basic residues" evidence="1">
    <location>
        <begin position="367"/>
        <end position="377"/>
    </location>
</feature>
<accession>A0A699J6T3</accession>
<name>A0A699J6T3_TANCI</name>
<dbReference type="InterPro" id="IPR058594">
    <property type="entry name" value="PB1-like_dom_pln"/>
</dbReference>
<dbReference type="EMBL" id="BKCJ010378129">
    <property type="protein sequence ID" value="GFA15926.1"/>
    <property type="molecule type" value="Genomic_DNA"/>
</dbReference>
<feature type="non-terminal residue" evidence="3">
    <location>
        <position position="377"/>
    </location>
</feature>
<reference evidence="3" key="1">
    <citation type="journal article" date="2019" name="Sci. Rep.">
        <title>Draft genome of Tanacetum cinerariifolium, the natural source of mosquito coil.</title>
        <authorList>
            <person name="Yamashiro T."/>
            <person name="Shiraishi A."/>
            <person name="Satake H."/>
            <person name="Nakayama K."/>
        </authorList>
    </citation>
    <scope>NUCLEOTIDE SEQUENCE</scope>
</reference>
<sequence length="377" mass="41158">MLIADQVFTVNLHHDGIFTASPLRYLQGDLKQITDIDFEGMSFDVFRDIIKHLVHGTVYRLCYWPIRTPLNVGIKELKKDSDVEDFVRVGGGNVVIKNLTTHDPYLNKLCGNNGMFRDYLDVLVLETEAHRKCTRHVYANFKKKYSGLQLQRLFWGATSSTVEELFYAKMDDLKYINLEAYEYMVARNPNSWCRAFFNLNVKCAAFENGISESYHKAILLQRSKPIINMLEDIKIYIMQRLWQLSGVPCIHAVVGYMHLNRDPDEGVHFSYSQKGRGPMGAESGGRGLMGVESGGRGPMGAESGGIGPMGAKSGGRGPIGAESGGRGPMGAESGGRGGMGFGIGAMGTDSGGRGGIGGGKASMGGARGRRGGARGRR</sequence>
<evidence type="ECO:0000256" key="1">
    <source>
        <dbReference type="SAM" id="MobiDB-lite"/>
    </source>
</evidence>
<protein>
    <submittedName>
        <fullName evidence="3">Splicing factor</fullName>
    </submittedName>
</protein>
<dbReference type="PANTHER" id="PTHR31973">
    <property type="entry name" value="POLYPROTEIN, PUTATIVE-RELATED"/>
    <property type="match status" value="1"/>
</dbReference>
<feature type="region of interest" description="Disordered" evidence="1">
    <location>
        <begin position="294"/>
        <end position="377"/>
    </location>
</feature>